<keyword evidence="4" id="KW-1185">Reference proteome</keyword>
<gene>
    <name evidence="3" type="ORF">TSUD_125930</name>
</gene>
<organism evidence="3 4">
    <name type="scientific">Trifolium subterraneum</name>
    <name type="common">Subterranean clover</name>
    <dbReference type="NCBI Taxonomy" id="3900"/>
    <lineage>
        <taxon>Eukaryota</taxon>
        <taxon>Viridiplantae</taxon>
        <taxon>Streptophyta</taxon>
        <taxon>Embryophyta</taxon>
        <taxon>Tracheophyta</taxon>
        <taxon>Spermatophyta</taxon>
        <taxon>Magnoliopsida</taxon>
        <taxon>eudicotyledons</taxon>
        <taxon>Gunneridae</taxon>
        <taxon>Pentapetalae</taxon>
        <taxon>rosids</taxon>
        <taxon>fabids</taxon>
        <taxon>Fabales</taxon>
        <taxon>Fabaceae</taxon>
        <taxon>Papilionoideae</taxon>
        <taxon>50 kb inversion clade</taxon>
        <taxon>NPAAA clade</taxon>
        <taxon>Hologalegina</taxon>
        <taxon>IRL clade</taxon>
        <taxon>Trifolieae</taxon>
        <taxon>Trifolium</taxon>
    </lineage>
</organism>
<reference evidence="4" key="1">
    <citation type="journal article" date="2017" name="Front. Plant Sci.">
        <title>Climate Clever Clovers: New Paradigm to Reduce the Environmental Footprint of Ruminants by Breeding Low Methanogenic Forages Utilizing Haplotype Variation.</title>
        <authorList>
            <person name="Kaur P."/>
            <person name="Appels R."/>
            <person name="Bayer P.E."/>
            <person name="Keeble-Gagnere G."/>
            <person name="Wang J."/>
            <person name="Hirakawa H."/>
            <person name="Shirasawa K."/>
            <person name="Vercoe P."/>
            <person name="Stefanova K."/>
            <person name="Durmic Z."/>
            <person name="Nichols P."/>
            <person name="Revell C."/>
            <person name="Isobe S.N."/>
            <person name="Edwards D."/>
            <person name="Erskine W."/>
        </authorList>
    </citation>
    <scope>NUCLEOTIDE SEQUENCE [LARGE SCALE GENOMIC DNA]</scope>
    <source>
        <strain evidence="4">cv. Daliak</strain>
    </source>
</reference>
<evidence type="ECO:0000313" key="3">
    <source>
        <dbReference type="EMBL" id="GAU27647.1"/>
    </source>
</evidence>
<dbReference type="OrthoDB" id="1421006at2759"/>
<evidence type="ECO:0000313" key="4">
    <source>
        <dbReference type="Proteomes" id="UP000242715"/>
    </source>
</evidence>
<dbReference type="Pfam" id="PF05699">
    <property type="entry name" value="Dimer_Tnp_hAT"/>
    <property type="match status" value="1"/>
</dbReference>
<name>A0A2Z6NDX5_TRISU</name>
<dbReference type="Pfam" id="PF14372">
    <property type="entry name" value="hAT-like_RNase-H"/>
    <property type="match status" value="1"/>
</dbReference>
<evidence type="ECO:0008006" key="5">
    <source>
        <dbReference type="Google" id="ProtNLM"/>
    </source>
</evidence>
<dbReference type="InterPro" id="IPR025525">
    <property type="entry name" value="hAT-like_transposase_RNase-H"/>
</dbReference>
<dbReference type="SUPFAM" id="SSF53098">
    <property type="entry name" value="Ribonuclease H-like"/>
    <property type="match status" value="1"/>
</dbReference>
<dbReference type="GO" id="GO:0046983">
    <property type="term" value="F:protein dimerization activity"/>
    <property type="evidence" value="ECO:0007669"/>
    <property type="project" value="InterPro"/>
</dbReference>
<evidence type="ECO:0000259" key="2">
    <source>
        <dbReference type="Pfam" id="PF14372"/>
    </source>
</evidence>
<dbReference type="PANTHER" id="PTHR23272">
    <property type="entry name" value="BED FINGER-RELATED"/>
    <property type="match status" value="1"/>
</dbReference>
<dbReference type="AlphaFoldDB" id="A0A2Z6NDX5"/>
<dbReference type="InterPro" id="IPR012337">
    <property type="entry name" value="RNaseH-like_sf"/>
</dbReference>
<feature type="domain" description="hAT-like transposase RNase-H fold" evidence="2">
    <location>
        <begin position="1"/>
        <end position="69"/>
    </location>
</feature>
<dbReference type="InterPro" id="IPR008906">
    <property type="entry name" value="HATC_C_dom"/>
</dbReference>
<sequence>MALKMKMKYDKYWGNPDRLNVLLLIAMVLDPRWKMKLVEWLTTRIYGSAQAESLKTKIDSYLKSIYDEYSGRVVSHLGSSSNLACVFNGFGDPHEIAEFYKSEQCSTSETEIAKYNRLEVEEQCPDFDLLEWWKVNFSQFPILASIARDILAIPITNVASESTFVLEEGSLTRIATLYPWQL</sequence>
<accession>A0A2Z6NDX5</accession>
<proteinExistence type="predicted"/>
<protein>
    <recommendedName>
        <fullName evidence="5">HAT C-terminal dimerisation domain-containing protein</fullName>
    </recommendedName>
</protein>
<dbReference type="GO" id="GO:0003677">
    <property type="term" value="F:DNA binding"/>
    <property type="evidence" value="ECO:0007669"/>
    <property type="project" value="InterPro"/>
</dbReference>
<dbReference type="PANTHER" id="PTHR23272:SF184">
    <property type="entry name" value="OS03G0311250 PROTEIN"/>
    <property type="match status" value="1"/>
</dbReference>
<evidence type="ECO:0000259" key="1">
    <source>
        <dbReference type="Pfam" id="PF05699"/>
    </source>
</evidence>
<dbReference type="EMBL" id="DF973360">
    <property type="protein sequence ID" value="GAU27647.1"/>
    <property type="molecule type" value="Genomic_DNA"/>
</dbReference>
<feature type="domain" description="HAT C-terminal dimerisation" evidence="1">
    <location>
        <begin position="119"/>
        <end position="167"/>
    </location>
</feature>
<dbReference type="Proteomes" id="UP000242715">
    <property type="component" value="Unassembled WGS sequence"/>
</dbReference>